<dbReference type="Gene3D" id="3.30.200.20">
    <property type="entry name" value="Phosphorylase Kinase, domain 1"/>
    <property type="match status" value="1"/>
</dbReference>
<dbReference type="Proteomes" id="UP000789405">
    <property type="component" value="Unassembled WGS sequence"/>
</dbReference>
<dbReference type="EMBL" id="CAJVPY010069012">
    <property type="protein sequence ID" value="CAG8827030.1"/>
    <property type="molecule type" value="Genomic_DNA"/>
</dbReference>
<reference evidence="1" key="1">
    <citation type="submission" date="2021-06" db="EMBL/GenBank/DDBJ databases">
        <authorList>
            <person name="Kallberg Y."/>
            <person name="Tangrot J."/>
            <person name="Rosling A."/>
        </authorList>
    </citation>
    <scope>NUCLEOTIDE SEQUENCE</scope>
    <source>
        <strain evidence="1">MA453B</strain>
    </source>
</reference>
<comment type="caution">
    <text evidence="1">The sequence shown here is derived from an EMBL/GenBank/DDBJ whole genome shotgun (WGS) entry which is preliminary data.</text>
</comment>
<dbReference type="InterPro" id="IPR011009">
    <property type="entry name" value="Kinase-like_dom_sf"/>
</dbReference>
<evidence type="ECO:0000313" key="2">
    <source>
        <dbReference type="Proteomes" id="UP000789405"/>
    </source>
</evidence>
<dbReference type="SUPFAM" id="SSF56112">
    <property type="entry name" value="Protein kinase-like (PK-like)"/>
    <property type="match status" value="1"/>
</dbReference>
<protein>
    <submittedName>
        <fullName evidence="1">17234_t:CDS:1</fullName>
    </submittedName>
</protein>
<keyword evidence="2" id="KW-1185">Reference proteome</keyword>
<dbReference type="AlphaFoldDB" id="A0A9N9KG98"/>
<feature type="non-terminal residue" evidence="1">
    <location>
        <position position="1"/>
    </location>
</feature>
<proteinExistence type="predicted"/>
<evidence type="ECO:0000313" key="1">
    <source>
        <dbReference type="EMBL" id="CAG8827030.1"/>
    </source>
</evidence>
<feature type="non-terminal residue" evidence="1">
    <location>
        <position position="92"/>
    </location>
</feature>
<name>A0A9N9KG98_9GLOM</name>
<organism evidence="1 2">
    <name type="scientific">Dentiscutata erythropus</name>
    <dbReference type="NCBI Taxonomy" id="1348616"/>
    <lineage>
        <taxon>Eukaryota</taxon>
        <taxon>Fungi</taxon>
        <taxon>Fungi incertae sedis</taxon>
        <taxon>Mucoromycota</taxon>
        <taxon>Glomeromycotina</taxon>
        <taxon>Glomeromycetes</taxon>
        <taxon>Diversisporales</taxon>
        <taxon>Gigasporaceae</taxon>
        <taxon>Dentiscutata</taxon>
    </lineage>
</organism>
<sequence>PPLSIITSTKQNIPPSSIITQNPTKQQHLYLITMITPNLTINDFNIIKNLNKRNFGSIKLAQHKITNKICAIKAINREMIYEQKIIENVTVE</sequence>
<gene>
    <name evidence="1" type="ORF">DERYTH_LOCUS28208</name>
</gene>
<accession>A0A9N9KG98</accession>